<dbReference type="Pfam" id="PF11638">
    <property type="entry name" value="DnaA_N"/>
    <property type="match status" value="1"/>
</dbReference>
<sequence length="249" mass="28206">MLPRKFDTTLAIKAIALSDALTNSEKRIAIAVLDHFNRVTGRCDPSQDTIAALLSVDRRTVVRAINKLVRVGYFTRVRHGGVRQCNLYRPSWHVFRKLEEQWKLKRRHHADRFRVQEMSPPMGQSCLIDRGAATPQTCKTNQFPLTSSAEPAPLQSTASDAPNLAKPTNGLQDFAEPLERRLGKDVFQAWFRDVAFVEIANGKVVLSAPSRFIKARIEQQYDHLVVEIVRRRDPSVLGVNVLLSERAKQ</sequence>
<proteinExistence type="predicted"/>
<evidence type="ECO:0000256" key="1">
    <source>
        <dbReference type="SAM" id="MobiDB-lite"/>
    </source>
</evidence>
<evidence type="ECO:0000313" key="3">
    <source>
        <dbReference type="EMBL" id="SED72369.1"/>
    </source>
</evidence>
<evidence type="ECO:0000259" key="2">
    <source>
        <dbReference type="Pfam" id="PF11638"/>
    </source>
</evidence>
<dbReference type="SUPFAM" id="SSF46785">
    <property type="entry name" value="Winged helix' DNA-binding domain"/>
    <property type="match status" value="1"/>
</dbReference>
<reference evidence="3 4" key="1">
    <citation type="submission" date="2016-10" db="EMBL/GenBank/DDBJ databases">
        <authorList>
            <person name="de Groot N.N."/>
        </authorList>
    </citation>
    <scope>NUCLEOTIDE SEQUENCE [LARGE SCALE GENOMIC DNA]</scope>
    <source>
        <strain evidence="3 4">MT12</strain>
    </source>
</reference>
<accession>A0A1H5D0C8</accession>
<dbReference type="InterPro" id="IPR036388">
    <property type="entry name" value="WH-like_DNA-bd_sf"/>
</dbReference>
<dbReference type="AlphaFoldDB" id="A0A1H5D0C8"/>
<feature type="domain" description="DnaA N-terminal" evidence="2">
    <location>
        <begin position="174"/>
        <end position="228"/>
    </location>
</feature>
<dbReference type="OrthoDB" id="8242438at2"/>
<dbReference type="RefSeq" id="WP_092121977.1">
    <property type="nucleotide sequence ID" value="NZ_FNTH01000001.1"/>
</dbReference>
<name>A0A1H5D0C8_9BRAD</name>
<feature type="region of interest" description="Disordered" evidence="1">
    <location>
        <begin position="146"/>
        <end position="166"/>
    </location>
</feature>
<dbReference type="InterPro" id="IPR038454">
    <property type="entry name" value="DnaA_N_sf"/>
</dbReference>
<feature type="compositionally biased region" description="Polar residues" evidence="1">
    <location>
        <begin position="146"/>
        <end position="160"/>
    </location>
</feature>
<protein>
    <submittedName>
        <fullName evidence="3">Helix-turn-helix domain-containing protein</fullName>
    </submittedName>
</protein>
<dbReference type="Gene3D" id="3.30.300.180">
    <property type="match status" value="1"/>
</dbReference>
<dbReference type="EMBL" id="FNTH01000001">
    <property type="protein sequence ID" value="SED72369.1"/>
    <property type="molecule type" value="Genomic_DNA"/>
</dbReference>
<dbReference type="Pfam" id="PF13730">
    <property type="entry name" value="HTH_36"/>
    <property type="match status" value="1"/>
</dbReference>
<dbReference type="Proteomes" id="UP000198992">
    <property type="component" value="Unassembled WGS sequence"/>
</dbReference>
<gene>
    <name evidence="3" type="ORF">SAMN05444164_5592</name>
</gene>
<dbReference type="Gene3D" id="1.10.10.10">
    <property type="entry name" value="Winged helix-like DNA-binding domain superfamily/Winged helix DNA-binding domain"/>
    <property type="match status" value="1"/>
</dbReference>
<evidence type="ECO:0000313" key="4">
    <source>
        <dbReference type="Proteomes" id="UP000198992"/>
    </source>
</evidence>
<dbReference type="InterPro" id="IPR024633">
    <property type="entry name" value="DnaA_N_dom"/>
</dbReference>
<organism evidence="3 4">
    <name type="scientific">Bradyrhizobium erythrophlei</name>
    <dbReference type="NCBI Taxonomy" id="1437360"/>
    <lineage>
        <taxon>Bacteria</taxon>
        <taxon>Pseudomonadati</taxon>
        <taxon>Pseudomonadota</taxon>
        <taxon>Alphaproteobacteria</taxon>
        <taxon>Hyphomicrobiales</taxon>
        <taxon>Nitrobacteraceae</taxon>
        <taxon>Bradyrhizobium</taxon>
    </lineage>
</organism>
<dbReference type="InterPro" id="IPR036390">
    <property type="entry name" value="WH_DNA-bd_sf"/>
</dbReference>